<evidence type="ECO:0000313" key="2">
    <source>
        <dbReference type="Proteomes" id="UP001221898"/>
    </source>
</evidence>
<proteinExistence type="predicted"/>
<dbReference type="AlphaFoldDB" id="A0AAD7WK84"/>
<protein>
    <submittedName>
        <fullName evidence="1">Uncharacterized protein</fullName>
    </submittedName>
</protein>
<name>A0AAD7WK84_9TELE</name>
<accession>A0AAD7WK84</accession>
<dbReference type="Proteomes" id="UP001221898">
    <property type="component" value="Unassembled WGS sequence"/>
</dbReference>
<organism evidence="1 2">
    <name type="scientific">Aldrovandia affinis</name>
    <dbReference type="NCBI Taxonomy" id="143900"/>
    <lineage>
        <taxon>Eukaryota</taxon>
        <taxon>Metazoa</taxon>
        <taxon>Chordata</taxon>
        <taxon>Craniata</taxon>
        <taxon>Vertebrata</taxon>
        <taxon>Euteleostomi</taxon>
        <taxon>Actinopterygii</taxon>
        <taxon>Neopterygii</taxon>
        <taxon>Teleostei</taxon>
        <taxon>Notacanthiformes</taxon>
        <taxon>Halosauridae</taxon>
        <taxon>Aldrovandia</taxon>
    </lineage>
</organism>
<reference evidence="1" key="1">
    <citation type="journal article" date="2023" name="Science">
        <title>Genome structures resolve the early diversification of teleost fishes.</title>
        <authorList>
            <person name="Parey E."/>
            <person name="Louis A."/>
            <person name="Montfort J."/>
            <person name="Bouchez O."/>
            <person name="Roques C."/>
            <person name="Iampietro C."/>
            <person name="Lluch J."/>
            <person name="Castinel A."/>
            <person name="Donnadieu C."/>
            <person name="Desvignes T."/>
            <person name="Floi Bucao C."/>
            <person name="Jouanno E."/>
            <person name="Wen M."/>
            <person name="Mejri S."/>
            <person name="Dirks R."/>
            <person name="Jansen H."/>
            <person name="Henkel C."/>
            <person name="Chen W.J."/>
            <person name="Zahm M."/>
            <person name="Cabau C."/>
            <person name="Klopp C."/>
            <person name="Thompson A.W."/>
            <person name="Robinson-Rechavi M."/>
            <person name="Braasch I."/>
            <person name="Lecointre G."/>
            <person name="Bobe J."/>
            <person name="Postlethwait J.H."/>
            <person name="Berthelot C."/>
            <person name="Roest Crollius H."/>
            <person name="Guiguen Y."/>
        </authorList>
    </citation>
    <scope>NUCLEOTIDE SEQUENCE</scope>
    <source>
        <strain evidence="1">NC1722</strain>
    </source>
</reference>
<dbReference type="EMBL" id="JAINUG010000080">
    <property type="protein sequence ID" value="KAJ8399957.1"/>
    <property type="molecule type" value="Genomic_DNA"/>
</dbReference>
<sequence>MRLVAAPIKSVTDPVMAKGVEGVPAHNTYPLPPFPVPAQRLRMLMRRFWKLMPAPYGLPSTLPLRYLDMPLSISLSEGSQEWAGINIDGVHTILLFIETTGQGY</sequence>
<keyword evidence="2" id="KW-1185">Reference proteome</keyword>
<gene>
    <name evidence="1" type="ORF">AAFF_G00406870</name>
</gene>
<evidence type="ECO:0000313" key="1">
    <source>
        <dbReference type="EMBL" id="KAJ8399957.1"/>
    </source>
</evidence>
<comment type="caution">
    <text evidence="1">The sequence shown here is derived from an EMBL/GenBank/DDBJ whole genome shotgun (WGS) entry which is preliminary data.</text>
</comment>